<proteinExistence type="inferred from homology"/>
<keyword evidence="17" id="KW-1185">Reference proteome</keyword>
<evidence type="ECO:0000256" key="6">
    <source>
        <dbReference type="ARBA" id="ARBA00023277"/>
    </source>
</evidence>
<evidence type="ECO:0000313" key="16">
    <source>
        <dbReference type="EMBL" id="NHB93419.1"/>
    </source>
</evidence>
<accession>A0A7X5QFI0</accession>
<dbReference type="FunFam" id="3.40.1190.20:FF:000011">
    <property type="entry name" value="2-dehydro-3-deoxygluconokinase, putative"/>
    <property type="match status" value="1"/>
</dbReference>
<evidence type="ECO:0000256" key="13">
    <source>
        <dbReference type="ARBA" id="ARBA00075711"/>
    </source>
</evidence>
<reference evidence="16 17" key="1">
    <citation type="submission" date="2018-02" db="EMBL/GenBank/DDBJ databases">
        <authorList>
            <person name="Machado R.A."/>
        </authorList>
    </citation>
    <scope>NUCLEOTIDE SEQUENCE [LARGE SCALE GENOMIC DNA]</scope>
    <source>
        <strain evidence="16 17">DSM 19724</strain>
    </source>
</reference>
<dbReference type="InterPro" id="IPR050306">
    <property type="entry name" value="PfkB_Carbo_kinase"/>
</dbReference>
<dbReference type="CDD" id="cd01166">
    <property type="entry name" value="KdgK"/>
    <property type="match status" value="1"/>
</dbReference>
<dbReference type="AlphaFoldDB" id="A0A7X5QFI0"/>
<dbReference type="Proteomes" id="UP000591844">
    <property type="component" value="Unassembled WGS sequence"/>
</dbReference>
<comment type="similarity">
    <text evidence="1">Belongs to the carbohydrate kinase PfkB family.</text>
</comment>
<gene>
    <name evidence="16" type="ORF">C5469_15250</name>
</gene>
<evidence type="ECO:0000256" key="14">
    <source>
        <dbReference type="ARBA" id="ARBA00080545"/>
    </source>
</evidence>
<protein>
    <recommendedName>
        <fullName evidence="12">2-dehydro-3-deoxygluconokinase</fullName>
        <ecNumber evidence="11">2.7.1.45</ecNumber>
    </recommendedName>
    <alternativeName>
        <fullName evidence="13">2-keto-3-deoxygluconokinase</fullName>
    </alternativeName>
    <alternativeName>
        <fullName evidence="14">3-deoxy-2-oxo-D-gluconate kinase</fullName>
    </alternativeName>
    <alternativeName>
        <fullName evidence="8">KDG kinase</fullName>
    </alternativeName>
</protein>
<evidence type="ECO:0000313" key="17">
    <source>
        <dbReference type="Proteomes" id="UP000591844"/>
    </source>
</evidence>
<dbReference type="InterPro" id="IPR029056">
    <property type="entry name" value="Ribokinase-like"/>
</dbReference>
<evidence type="ECO:0000256" key="9">
    <source>
        <dbReference type="ARBA" id="ARBA00050729"/>
    </source>
</evidence>
<evidence type="ECO:0000256" key="7">
    <source>
        <dbReference type="ARBA" id="ARBA00043951"/>
    </source>
</evidence>
<dbReference type="PANTHER" id="PTHR43085:SF15">
    <property type="entry name" value="2-DEHYDRO-3-DEOXYGLUCONOKINASE"/>
    <property type="match status" value="1"/>
</dbReference>
<evidence type="ECO:0000256" key="8">
    <source>
        <dbReference type="ARBA" id="ARBA00044254"/>
    </source>
</evidence>
<feature type="domain" description="Carbohydrate kinase PfkB" evidence="15">
    <location>
        <begin position="1"/>
        <end position="302"/>
    </location>
</feature>
<evidence type="ECO:0000259" key="15">
    <source>
        <dbReference type="Pfam" id="PF00294"/>
    </source>
</evidence>
<comment type="function">
    <text evidence="10">Catalyzes the phosphorylation of 2-keto-3-deoxygluconate (KDG) to produce 2-keto-3-deoxy-6-phosphogluconate (KDPG).</text>
</comment>
<comment type="pathway">
    <text evidence="7">Carbohydrate acid metabolism; 2-dehydro-3-deoxy-D-gluconate degradation; D-glyceraldehyde 3-phosphate and pyruvate from 2-dehydro-3-deoxy-D-gluconate: step 1/2.</text>
</comment>
<evidence type="ECO:0000256" key="5">
    <source>
        <dbReference type="ARBA" id="ARBA00022840"/>
    </source>
</evidence>
<dbReference type="RefSeq" id="WP_166308290.1">
    <property type="nucleotide sequence ID" value="NZ_CAWPIB010000015.1"/>
</dbReference>
<evidence type="ECO:0000256" key="11">
    <source>
        <dbReference type="ARBA" id="ARBA00066369"/>
    </source>
</evidence>
<evidence type="ECO:0000256" key="10">
    <source>
        <dbReference type="ARBA" id="ARBA00054997"/>
    </source>
</evidence>
<sequence>MKQIAFLGECMIELNGAPFGTMHQTFGGDALNSAVYLARASQQKIAVNFVTALGMDLLSEGMIKRWQDEGIYTHLVLRDPAHQPGLYLIQLDEQGERTFLYWRNDSAARYMVRHPDFFSVIQSLQQMDAIYLSGISLAILPTDDREKLLNLLAELAEQGKTIVFDSNYRPALWESVAEAQACYQKLLSFTSLALVTDEDECNLWGDKSVTETMARLKRVGVKEAIVKTGAVGCYYQHLVQDTPIELIPTEPVAKVVDTTAAGDAFNAGFLAGYLMGCPIKQAAIMGHRLAGIVIQHKGAIIPIGITKTVTDCFFNNRGQIDETND</sequence>
<dbReference type="GO" id="GO:0005829">
    <property type="term" value="C:cytosol"/>
    <property type="evidence" value="ECO:0007669"/>
    <property type="project" value="TreeGrafter"/>
</dbReference>
<dbReference type="GO" id="GO:0019698">
    <property type="term" value="P:D-galacturonate catabolic process"/>
    <property type="evidence" value="ECO:0007669"/>
    <property type="project" value="TreeGrafter"/>
</dbReference>
<keyword evidence="4 16" id="KW-0418">Kinase</keyword>
<dbReference type="InterPro" id="IPR002173">
    <property type="entry name" value="Carboh/pur_kinase_PfkB_CS"/>
</dbReference>
<dbReference type="Gene3D" id="3.40.1190.20">
    <property type="match status" value="1"/>
</dbReference>
<keyword evidence="5" id="KW-0067">ATP-binding</keyword>
<keyword evidence="3" id="KW-0547">Nucleotide-binding</keyword>
<evidence type="ECO:0000256" key="4">
    <source>
        <dbReference type="ARBA" id="ARBA00022777"/>
    </source>
</evidence>
<dbReference type="PROSITE" id="PS00584">
    <property type="entry name" value="PFKB_KINASES_2"/>
    <property type="match status" value="1"/>
</dbReference>
<evidence type="ECO:0000256" key="12">
    <source>
        <dbReference type="ARBA" id="ARBA00067931"/>
    </source>
</evidence>
<dbReference type="EC" id="2.7.1.45" evidence="11"/>
<evidence type="ECO:0000256" key="2">
    <source>
        <dbReference type="ARBA" id="ARBA00022679"/>
    </source>
</evidence>
<dbReference type="PANTHER" id="PTHR43085">
    <property type="entry name" value="HEXOKINASE FAMILY MEMBER"/>
    <property type="match status" value="1"/>
</dbReference>
<dbReference type="EMBL" id="PUJW01000015">
    <property type="protein sequence ID" value="NHB93419.1"/>
    <property type="molecule type" value="Genomic_DNA"/>
</dbReference>
<evidence type="ECO:0000256" key="1">
    <source>
        <dbReference type="ARBA" id="ARBA00010688"/>
    </source>
</evidence>
<dbReference type="GO" id="GO:0006974">
    <property type="term" value="P:DNA damage response"/>
    <property type="evidence" value="ECO:0007669"/>
    <property type="project" value="TreeGrafter"/>
</dbReference>
<dbReference type="InterPro" id="IPR011611">
    <property type="entry name" value="PfkB_dom"/>
</dbReference>
<comment type="caution">
    <text evidence="16">The sequence shown here is derived from an EMBL/GenBank/DDBJ whole genome shotgun (WGS) entry which is preliminary data.</text>
</comment>
<dbReference type="GO" id="GO:0008673">
    <property type="term" value="F:2-dehydro-3-deoxygluconokinase activity"/>
    <property type="evidence" value="ECO:0007669"/>
    <property type="project" value="UniProtKB-EC"/>
</dbReference>
<organism evidence="16 17">
    <name type="scientific">Photorhabdus cinerea</name>
    <dbReference type="NCBI Taxonomy" id="471575"/>
    <lineage>
        <taxon>Bacteria</taxon>
        <taxon>Pseudomonadati</taxon>
        <taxon>Pseudomonadota</taxon>
        <taxon>Gammaproteobacteria</taxon>
        <taxon>Enterobacterales</taxon>
        <taxon>Morganellaceae</taxon>
        <taxon>Photorhabdus</taxon>
    </lineage>
</organism>
<dbReference type="SUPFAM" id="SSF53613">
    <property type="entry name" value="Ribokinase-like"/>
    <property type="match status" value="1"/>
</dbReference>
<evidence type="ECO:0000256" key="3">
    <source>
        <dbReference type="ARBA" id="ARBA00022741"/>
    </source>
</evidence>
<dbReference type="GO" id="GO:0005524">
    <property type="term" value="F:ATP binding"/>
    <property type="evidence" value="ECO:0007669"/>
    <property type="project" value="UniProtKB-KW"/>
</dbReference>
<keyword evidence="2" id="KW-0808">Transferase</keyword>
<dbReference type="GO" id="GO:0042840">
    <property type="term" value="P:D-glucuronate catabolic process"/>
    <property type="evidence" value="ECO:0007669"/>
    <property type="project" value="TreeGrafter"/>
</dbReference>
<keyword evidence="6" id="KW-0119">Carbohydrate metabolism</keyword>
<comment type="catalytic activity">
    <reaction evidence="9">
        <text>2-dehydro-3-deoxy-D-gluconate + ATP = 2-dehydro-3-deoxy-6-phospho-D-gluconate + ADP + H(+)</text>
        <dbReference type="Rhea" id="RHEA:14797"/>
        <dbReference type="ChEBI" id="CHEBI:15378"/>
        <dbReference type="ChEBI" id="CHEBI:30616"/>
        <dbReference type="ChEBI" id="CHEBI:57569"/>
        <dbReference type="ChEBI" id="CHEBI:57990"/>
        <dbReference type="ChEBI" id="CHEBI:456216"/>
        <dbReference type="EC" id="2.7.1.45"/>
    </reaction>
</comment>
<name>A0A7X5QFI0_9GAMM</name>
<dbReference type="Pfam" id="PF00294">
    <property type="entry name" value="PfkB"/>
    <property type="match status" value="1"/>
</dbReference>